<feature type="domain" description="DRBM" evidence="4">
    <location>
        <begin position="19"/>
        <end position="85"/>
    </location>
</feature>
<organism evidence="5 6">
    <name type="scientific">Pleurodeles waltl</name>
    <name type="common">Iberian ribbed newt</name>
    <dbReference type="NCBI Taxonomy" id="8319"/>
    <lineage>
        <taxon>Eukaryota</taxon>
        <taxon>Metazoa</taxon>
        <taxon>Chordata</taxon>
        <taxon>Craniata</taxon>
        <taxon>Vertebrata</taxon>
        <taxon>Euteleostomi</taxon>
        <taxon>Amphibia</taxon>
        <taxon>Batrachia</taxon>
        <taxon>Caudata</taxon>
        <taxon>Salamandroidea</taxon>
        <taxon>Salamandridae</taxon>
        <taxon>Pleurodelinae</taxon>
        <taxon>Pleurodeles</taxon>
    </lineage>
</organism>
<dbReference type="InterPro" id="IPR051247">
    <property type="entry name" value="RLC_Component"/>
</dbReference>
<comment type="caution">
    <text evidence="5">The sequence shown here is derived from an EMBL/GenBank/DDBJ whole genome shotgun (WGS) entry which is preliminary data.</text>
</comment>
<protein>
    <recommendedName>
        <fullName evidence="4">DRBM domain-containing protein</fullName>
    </recommendedName>
</protein>
<feature type="region of interest" description="Disordered" evidence="3">
    <location>
        <begin position="185"/>
        <end position="218"/>
    </location>
</feature>
<dbReference type="GO" id="GO:0070920">
    <property type="term" value="P:regulation of regulatory ncRNA processing"/>
    <property type="evidence" value="ECO:0007669"/>
    <property type="project" value="TreeGrafter"/>
</dbReference>
<dbReference type="SUPFAM" id="SSF54768">
    <property type="entry name" value="dsRNA-binding domain-like"/>
    <property type="match status" value="2"/>
</dbReference>
<dbReference type="GO" id="GO:0070578">
    <property type="term" value="C:RISC-loading complex"/>
    <property type="evidence" value="ECO:0007669"/>
    <property type="project" value="TreeGrafter"/>
</dbReference>
<dbReference type="GO" id="GO:0016442">
    <property type="term" value="C:RISC complex"/>
    <property type="evidence" value="ECO:0007669"/>
    <property type="project" value="TreeGrafter"/>
</dbReference>
<dbReference type="Proteomes" id="UP001066276">
    <property type="component" value="Chromosome 10"/>
</dbReference>
<feature type="compositionally biased region" description="Polar residues" evidence="3">
    <location>
        <begin position="194"/>
        <end position="209"/>
    </location>
</feature>
<evidence type="ECO:0000259" key="4">
    <source>
        <dbReference type="PROSITE" id="PS50137"/>
    </source>
</evidence>
<dbReference type="EMBL" id="JANPWB010000014">
    <property type="protein sequence ID" value="KAJ1096009.1"/>
    <property type="molecule type" value="Genomic_DNA"/>
</dbReference>
<name>A0AAV7LYQ4_PLEWA</name>
<gene>
    <name evidence="5" type="ORF">NDU88_001158</name>
</gene>
<sequence length="571" mass="62671">MARAADATDESKEDLVEKNVVQLIYEHSRQTKEPVAFEWDFVGTTSQPGFICRATIGDAVYIGAGSSKKAAKYSAAKAAVEARESYASATNVLTPDGQNPITVLNDLVARRKLLLPDYVVIDEGTGGRGGTFTVVCMLGSLMEKGSGPCKSIAKQAASLKMLEKLKREEIPQDPLQDPFPYRSVEPLSTAPGRGNNTRSRVSPYPSTNRPFPENRRGGSAQYFNTAPDTHEQYPQRPLLANTEPIRPMELRQGLFAQEMHIDSEYGVRGAFNTGTTMPPMTFNRGQIGNGQYPLTQEYNREPIAINRGQIGNGQYPLTQEYNREPIAHAQYPVAQVIPDAGPIRPRMELRQDYTASEMHPAPVHNTQHQWGTGPLNTDTIRPLGNNHSAQERGGNARLSLTPASFSSGLVRVLLASQQDLDTQGSDLTEGCDEEYIWARVSKITGMAALFLEQKADLKSKEMNTGRGRKADLSGTFVTLKPAGMLELPLEQPEGPSSPEQLEDKQVEKSLKLQLPTFELEVKKPALGPEEKAAAILSDEEEKEDATLALKEKKLVLEKKNDLQGDLAQDGL</sequence>
<evidence type="ECO:0000313" key="5">
    <source>
        <dbReference type="EMBL" id="KAJ1096009.1"/>
    </source>
</evidence>
<evidence type="ECO:0000256" key="2">
    <source>
        <dbReference type="PROSITE-ProRule" id="PRU00266"/>
    </source>
</evidence>
<dbReference type="GO" id="GO:0005737">
    <property type="term" value="C:cytoplasm"/>
    <property type="evidence" value="ECO:0007669"/>
    <property type="project" value="TreeGrafter"/>
</dbReference>
<dbReference type="SMART" id="SM00358">
    <property type="entry name" value="DSRM"/>
    <property type="match status" value="2"/>
</dbReference>
<evidence type="ECO:0000313" key="6">
    <source>
        <dbReference type="Proteomes" id="UP001066276"/>
    </source>
</evidence>
<proteinExistence type="predicted"/>
<keyword evidence="1 2" id="KW-0694">RNA-binding</keyword>
<evidence type="ECO:0000256" key="3">
    <source>
        <dbReference type="SAM" id="MobiDB-lite"/>
    </source>
</evidence>
<reference evidence="5" key="1">
    <citation type="journal article" date="2022" name="bioRxiv">
        <title>Sequencing and chromosome-scale assembly of the giantPleurodeles waltlgenome.</title>
        <authorList>
            <person name="Brown T."/>
            <person name="Elewa A."/>
            <person name="Iarovenko S."/>
            <person name="Subramanian E."/>
            <person name="Araus A.J."/>
            <person name="Petzold A."/>
            <person name="Susuki M."/>
            <person name="Suzuki K.-i.T."/>
            <person name="Hayashi T."/>
            <person name="Toyoda A."/>
            <person name="Oliveira C."/>
            <person name="Osipova E."/>
            <person name="Leigh N.D."/>
            <person name="Simon A."/>
            <person name="Yun M.H."/>
        </authorList>
    </citation>
    <scope>NUCLEOTIDE SEQUENCE</scope>
    <source>
        <strain evidence="5">20211129_DDA</strain>
        <tissue evidence="5">Liver</tissue>
    </source>
</reference>
<dbReference type="PANTHER" id="PTHR46205:SF3">
    <property type="entry name" value="LOQUACIOUS, ISOFORM B"/>
    <property type="match status" value="1"/>
</dbReference>
<dbReference type="GO" id="GO:0035197">
    <property type="term" value="F:siRNA binding"/>
    <property type="evidence" value="ECO:0007669"/>
    <property type="project" value="TreeGrafter"/>
</dbReference>
<accession>A0AAV7LYQ4</accession>
<dbReference type="PROSITE" id="PS50137">
    <property type="entry name" value="DS_RBD"/>
    <property type="match status" value="2"/>
</dbReference>
<dbReference type="PANTHER" id="PTHR46205">
    <property type="entry name" value="LOQUACIOUS, ISOFORM B"/>
    <property type="match status" value="1"/>
</dbReference>
<keyword evidence="6" id="KW-1185">Reference proteome</keyword>
<dbReference type="GO" id="GO:0005634">
    <property type="term" value="C:nucleus"/>
    <property type="evidence" value="ECO:0007669"/>
    <property type="project" value="TreeGrafter"/>
</dbReference>
<dbReference type="GO" id="GO:0030422">
    <property type="term" value="P:siRNA processing"/>
    <property type="evidence" value="ECO:0007669"/>
    <property type="project" value="TreeGrafter"/>
</dbReference>
<feature type="domain" description="DRBM" evidence="4">
    <location>
        <begin position="99"/>
        <end position="167"/>
    </location>
</feature>
<dbReference type="Pfam" id="PF00035">
    <property type="entry name" value="dsrm"/>
    <property type="match status" value="2"/>
</dbReference>
<dbReference type="GO" id="GO:0003725">
    <property type="term" value="F:double-stranded RNA binding"/>
    <property type="evidence" value="ECO:0007669"/>
    <property type="project" value="TreeGrafter"/>
</dbReference>
<dbReference type="InterPro" id="IPR014720">
    <property type="entry name" value="dsRBD_dom"/>
</dbReference>
<evidence type="ECO:0000256" key="1">
    <source>
        <dbReference type="ARBA" id="ARBA00022884"/>
    </source>
</evidence>
<dbReference type="AlphaFoldDB" id="A0AAV7LYQ4"/>
<dbReference type="Gene3D" id="3.30.160.20">
    <property type="match status" value="2"/>
</dbReference>